<dbReference type="STRING" id="6832.A0A553PC36"/>
<dbReference type="Proteomes" id="UP000318571">
    <property type="component" value="Chromosome 2"/>
</dbReference>
<dbReference type="InterPro" id="IPR028440">
    <property type="entry name" value="TRPS1"/>
</dbReference>
<dbReference type="GO" id="GO:0000977">
    <property type="term" value="F:RNA polymerase II transcription regulatory region sequence-specific DNA binding"/>
    <property type="evidence" value="ECO:0007669"/>
    <property type="project" value="TreeGrafter"/>
</dbReference>
<dbReference type="GO" id="GO:0005634">
    <property type="term" value="C:nucleus"/>
    <property type="evidence" value="ECO:0007669"/>
    <property type="project" value="InterPro"/>
</dbReference>
<organism evidence="4 5">
    <name type="scientific">Tigriopus californicus</name>
    <name type="common">Marine copepod</name>
    <dbReference type="NCBI Taxonomy" id="6832"/>
    <lineage>
        <taxon>Eukaryota</taxon>
        <taxon>Metazoa</taxon>
        <taxon>Ecdysozoa</taxon>
        <taxon>Arthropoda</taxon>
        <taxon>Crustacea</taxon>
        <taxon>Multicrustacea</taxon>
        <taxon>Hexanauplia</taxon>
        <taxon>Copepoda</taxon>
        <taxon>Harpacticoida</taxon>
        <taxon>Harpacticidae</taxon>
        <taxon>Tigriopus</taxon>
    </lineage>
</organism>
<feature type="compositionally biased region" description="Polar residues" evidence="2">
    <location>
        <begin position="154"/>
        <end position="164"/>
    </location>
</feature>
<feature type="compositionally biased region" description="Low complexity" evidence="2">
    <location>
        <begin position="121"/>
        <end position="133"/>
    </location>
</feature>
<evidence type="ECO:0000313" key="4">
    <source>
        <dbReference type="EMBL" id="TRY75219.1"/>
    </source>
</evidence>
<feature type="region of interest" description="Disordered" evidence="2">
    <location>
        <begin position="330"/>
        <end position="384"/>
    </location>
</feature>
<feature type="compositionally biased region" description="Polar residues" evidence="2">
    <location>
        <begin position="360"/>
        <end position="377"/>
    </location>
</feature>
<evidence type="ECO:0000259" key="3">
    <source>
        <dbReference type="PROSITE" id="PS50157"/>
    </source>
</evidence>
<feature type="compositionally biased region" description="Low complexity" evidence="2">
    <location>
        <begin position="22"/>
        <end position="39"/>
    </location>
</feature>
<dbReference type="OMA" id="CPACNID"/>
<evidence type="ECO:0000256" key="1">
    <source>
        <dbReference type="PROSITE-ProRule" id="PRU00042"/>
    </source>
</evidence>
<feature type="compositionally biased region" description="Basic and acidic residues" evidence="2">
    <location>
        <begin position="1"/>
        <end position="18"/>
    </location>
</feature>
<comment type="caution">
    <text evidence="4">The sequence shown here is derived from an EMBL/GenBank/DDBJ whole genome shotgun (WGS) entry which is preliminary data.</text>
</comment>
<dbReference type="EMBL" id="VCGU01000005">
    <property type="protein sequence ID" value="TRY75219.1"/>
    <property type="molecule type" value="Genomic_DNA"/>
</dbReference>
<dbReference type="Pfam" id="PF12874">
    <property type="entry name" value="zf-met"/>
    <property type="match status" value="2"/>
</dbReference>
<dbReference type="PROSITE" id="PS50157">
    <property type="entry name" value="ZINC_FINGER_C2H2_2"/>
    <property type="match status" value="1"/>
</dbReference>
<dbReference type="GO" id="GO:0008270">
    <property type="term" value="F:zinc ion binding"/>
    <property type="evidence" value="ECO:0007669"/>
    <property type="project" value="UniProtKB-KW"/>
</dbReference>
<reference evidence="4 5" key="1">
    <citation type="journal article" date="2018" name="Nat. Ecol. Evol.">
        <title>Genomic signatures of mitonuclear coevolution across populations of Tigriopus californicus.</title>
        <authorList>
            <person name="Barreto F.S."/>
            <person name="Watson E.T."/>
            <person name="Lima T.G."/>
            <person name="Willett C.S."/>
            <person name="Edmands S."/>
            <person name="Li W."/>
            <person name="Burton R.S."/>
        </authorList>
    </citation>
    <scope>NUCLEOTIDE SEQUENCE [LARGE SCALE GENOMIC DNA]</scope>
    <source>
        <strain evidence="4 5">San Diego</strain>
    </source>
</reference>
<dbReference type="PROSITE" id="PS00028">
    <property type="entry name" value="ZINC_FINGER_C2H2_1"/>
    <property type="match status" value="2"/>
</dbReference>
<dbReference type="InterPro" id="IPR013087">
    <property type="entry name" value="Znf_C2H2_type"/>
</dbReference>
<gene>
    <name evidence="4" type="ORF">TCAL_16814</name>
</gene>
<dbReference type="SMART" id="SM00355">
    <property type="entry name" value="ZnF_C2H2"/>
    <property type="match status" value="4"/>
</dbReference>
<dbReference type="PANTHER" id="PTHR47034">
    <property type="entry name" value="ZINC FINGER TRANSCRIPTION FACTOR TRPS1"/>
    <property type="match status" value="1"/>
</dbReference>
<sequence>MYDNRQNDRDHDRDHDPPEPCSTASDQNNNTTTTSTNDSFCDKRDSLSPSLFRQSPRSSTSPTPYLNHGAGATSCQRASPLRQALSSPTPPASSTATPLLKASLNCPPVAHNGLLIPERAGSPSSTSSPGLLPARTNGSVDLSLASRKRRIIEISTTSPNTGSPPKSPVPDGKRNSHGGTNPEMYSNLIMQLRQQNTQPVGNRSPFASSSAAKMSAAARKEKLKCQTCFQCPVCKKRFQRHIAMNAHFQNEHIGQAHAEKICLLCSYKAKDVQAIRSHLNEDHHINLDDPSSCRVEPESGVSITTIAAVSPVRSETYSCSQLNVTSSQGIGSNYSSLPTSPTKSTGRSFFSQNSRDRSLSPEQVPSPSPTQQRNGGASNDGVPTLTISPQAIQERLEALSNEIKMESRDDEDHAKDLRVFRQGSFHDKSGAVIVRKIQVPSPNAAVDPISRTGQSSIPIITLSSTGNAKSSGTKEATPPGAQPWSCQHCTIIFPNQTLYFLHRGFHSEGNPWRCNGCRTQCTDMYDFNAHLVSDRHH</sequence>
<dbReference type="AlphaFoldDB" id="A0A553PC36"/>
<dbReference type="PANTHER" id="PTHR47034:SF1">
    <property type="entry name" value="ZINC FINGER TRANSCRIPTION FACTOR TRPS1"/>
    <property type="match status" value="1"/>
</dbReference>
<feature type="compositionally biased region" description="Low complexity" evidence="2">
    <location>
        <begin position="84"/>
        <end position="99"/>
    </location>
</feature>
<protein>
    <recommendedName>
        <fullName evidence="3">C2H2-type domain-containing protein</fullName>
    </recommendedName>
</protein>
<feature type="region of interest" description="Disordered" evidence="2">
    <location>
        <begin position="115"/>
        <end position="183"/>
    </location>
</feature>
<evidence type="ECO:0000313" key="5">
    <source>
        <dbReference type="Proteomes" id="UP000318571"/>
    </source>
</evidence>
<dbReference type="InterPro" id="IPR036236">
    <property type="entry name" value="Znf_C2H2_sf"/>
</dbReference>
<dbReference type="SUPFAM" id="SSF57667">
    <property type="entry name" value="beta-beta-alpha zinc fingers"/>
    <property type="match status" value="1"/>
</dbReference>
<dbReference type="GO" id="GO:0003700">
    <property type="term" value="F:DNA-binding transcription factor activity"/>
    <property type="evidence" value="ECO:0007669"/>
    <property type="project" value="InterPro"/>
</dbReference>
<keyword evidence="1" id="KW-0862">Zinc</keyword>
<keyword evidence="1" id="KW-0863">Zinc-finger</keyword>
<name>A0A553PC36_TIGCA</name>
<dbReference type="GO" id="GO:0006357">
    <property type="term" value="P:regulation of transcription by RNA polymerase II"/>
    <property type="evidence" value="ECO:0007669"/>
    <property type="project" value="TreeGrafter"/>
</dbReference>
<feature type="compositionally biased region" description="Polar residues" evidence="2">
    <location>
        <begin position="330"/>
        <end position="353"/>
    </location>
</feature>
<accession>A0A553PC36</accession>
<proteinExistence type="predicted"/>
<feature type="region of interest" description="Disordered" evidence="2">
    <location>
        <begin position="1"/>
        <end position="99"/>
    </location>
</feature>
<keyword evidence="1" id="KW-0479">Metal-binding</keyword>
<feature type="domain" description="C2H2-type" evidence="3">
    <location>
        <begin position="229"/>
        <end position="257"/>
    </location>
</feature>
<dbReference type="Gene3D" id="3.30.160.60">
    <property type="entry name" value="Classic Zinc Finger"/>
    <property type="match status" value="1"/>
</dbReference>
<feature type="compositionally biased region" description="Low complexity" evidence="2">
    <location>
        <begin position="55"/>
        <end position="64"/>
    </location>
</feature>
<evidence type="ECO:0000256" key="2">
    <source>
        <dbReference type="SAM" id="MobiDB-lite"/>
    </source>
</evidence>
<keyword evidence="5" id="KW-1185">Reference proteome</keyword>